<dbReference type="InterPro" id="IPR035986">
    <property type="entry name" value="PKD_dom_sf"/>
</dbReference>
<dbReference type="EMBL" id="CP010826">
    <property type="protein sequence ID" value="ALJ92365.1"/>
    <property type="molecule type" value="Genomic_DNA"/>
</dbReference>
<dbReference type="PROSITE" id="PS50093">
    <property type="entry name" value="PKD"/>
    <property type="match status" value="1"/>
</dbReference>
<dbReference type="Gene3D" id="2.60.40.10">
    <property type="entry name" value="Immunoglobulins"/>
    <property type="match status" value="1"/>
</dbReference>
<proteinExistence type="predicted"/>
<evidence type="ECO:0000313" key="3">
    <source>
        <dbReference type="EMBL" id="ALJ92365.1"/>
    </source>
</evidence>
<name>A0ABM5VQ95_THEA5</name>
<keyword evidence="1" id="KW-0175">Coiled coil</keyword>
<gene>
    <name evidence="3" type="ORF">TO73_2844</name>
</gene>
<keyword evidence="4" id="KW-1185">Reference proteome</keyword>
<keyword evidence="3" id="KW-0614">Plasmid</keyword>
<protein>
    <recommendedName>
        <fullName evidence="2">PKD domain-containing protein</fullName>
    </recommendedName>
</protein>
<reference evidence="4" key="1">
    <citation type="journal article" date="2015" name="PLoS ONE">
        <title>Complete Genome Sequence of Thermus aquaticus Y51MC23.</title>
        <authorList>
            <person name="Brumm P.J."/>
            <person name="Monsma S."/>
            <person name="Keough B."/>
            <person name="Jasinovica S."/>
            <person name="Ferguson E."/>
            <person name="Schoenfeld T."/>
            <person name="Lodes M."/>
            <person name="Mead D.A."/>
        </authorList>
    </citation>
    <scope>NUCLEOTIDE SEQUENCE [LARGE SCALE GENOMIC DNA]</scope>
    <source>
        <strain evidence="4">BAA-2747 / Y51MC23</strain>
    </source>
</reference>
<sequence length="495" mass="54487">MIPLLGKAGKVPKVLDAAGKAIGGVKILYDIQHDGLDPAKVASTLKLFLSGINIDDKELQSQLTALSAKVSALDEEIALLEAARKSAIGSDWQAKGALWKSPEIMAKYGPEMENFFKGLGLKLNEKAVEYEYKDLKVKVLHPDLRTKAARDAFVRFFEAKLAESKLAKSTLESAVSALKLSSGIKQTAKTFLELLPLIDYADFALWALGSFTEHYVCFDVNTQTKTIRRTTVPNLLVTPTEISNGKKDEPYTFQLKVLHILRKGGRDKLTLSWNFGDGTAGQRDIIATRSPHTESLTHAYSNAGAYGALFQVASVSGRASQVVPVYIELPKNENNYNLNICDVWRAANSGGYGVTEDLWDISVIRPPSGQKAVFDISFDTYFIPDRIFVYYPPGNLVLDTGWRGDPSYEGDPLYPGGIAGPGRGQFDNIFEKGSVDQFKVVVVGPDRDTAWTYSVRCRFVQSSSQPQALGITLEPREVPLDPEALRQFPVLKEGR</sequence>
<feature type="domain" description="PKD" evidence="2">
    <location>
        <begin position="265"/>
        <end position="334"/>
    </location>
</feature>
<dbReference type="InterPro" id="IPR000601">
    <property type="entry name" value="PKD_dom"/>
</dbReference>
<dbReference type="SUPFAM" id="SSF49299">
    <property type="entry name" value="PKD domain"/>
    <property type="match status" value="1"/>
</dbReference>
<dbReference type="InterPro" id="IPR013783">
    <property type="entry name" value="Ig-like_fold"/>
</dbReference>
<evidence type="ECO:0000259" key="2">
    <source>
        <dbReference type="PROSITE" id="PS50093"/>
    </source>
</evidence>
<feature type="coiled-coil region" evidence="1">
    <location>
        <begin position="56"/>
        <end position="83"/>
    </location>
</feature>
<accession>A0ABM5VQ95</accession>
<evidence type="ECO:0000313" key="4">
    <source>
        <dbReference type="Proteomes" id="UP000058660"/>
    </source>
</evidence>
<organism evidence="3 4">
    <name type="scientific">Thermus aquaticus (strain ATCC BAA-2747 / Y51MC23)</name>
    <dbReference type="NCBI Taxonomy" id="498848"/>
    <lineage>
        <taxon>Bacteria</taxon>
        <taxon>Thermotogati</taxon>
        <taxon>Deinococcota</taxon>
        <taxon>Deinococci</taxon>
        <taxon>Thermales</taxon>
        <taxon>Thermaceae</taxon>
        <taxon>Thermus</taxon>
    </lineage>
</organism>
<geneLocation type="plasmid" evidence="3 4">
    <name>pTA78</name>
</geneLocation>
<evidence type="ECO:0000256" key="1">
    <source>
        <dbReference type="SAM" id="Coils"/>
    </source>
</evidence>
<dbReference type="Proteomes" id="UP000058660">
    <property type="component" value="Plasmid pTA78"/>
</dbReference>